<evidence type="ECO:0000259" key="3">
    <source>
        <dbReference type="PROSITE" id="PS50222"/>
    </source>
</evidence>
<reference evidence="4" key="1">
    <citation type="submission" date="2021-02" db="EMBL/GenBank/DDBJ databases">
        <authorList>
            <person name="Dougan E. K."/>
            <person name="Rhodes N."/>
            <person name="Thang M."/>
            <person name="Chan C."/>
        </authorList>
    </citation>
    <scope>NUCLEOTIDE SEQUENCE</scope>
</reference>
<evidence type="ECO:0000313" key="5">
    <source>
        <dbReference type="Proteomes" id="UP000654075"/>
    </source>
</evidence>
<name>A0A813DXH1_POLGL</name>
<dbReference type="InterPro" id="IPR011992">
    <property type="entry name" value="EF-hand-dom_pair"/>
</dbReference>
<dbReference type="InterPro" id="IPR002048">
    <property type="entry name" value="EF_hand_dom"/>
</dbReference>
<proteinExistence type="predicted"/>
<organism evidence="4 5">
    <name type="scientific">Polarella glacialis</name>
    <name type="common">Dinoflagellate</name>
    <dbReference type="NCBI Taxonomy" id="89957"/>
    <lineage>
        <taxon>Eukaryota</taxon>
        <taxon>Sar</taxon>
        <taxon>Alveolata</taxon>
        <taxon>Dinophyceae</taxon>
        <taxon>Suessiales</taxon>
        <taxon>Suessiaceae</taxon>
        <taxon>Polarella</taxon>
    </lineage>
</organism>
<dbReference type="AlphaFoldDB" id="A0A813DXH1"/>
<dbReference type="Proteomes" id="UP000654075">
    <property type="component" value="Unassembled WGS sequence"/>
</dbReference>
<dbReference type="OrthoDB" id="428593at2759"/>
<keyword evidence="1" id="KW-0106">Calcium</keyword>
<gene>
    <name evidence="4" type="ORF">PGLA1383_LOCUS9108</name>
</gene>
<accession>A0A813DXH1</accession>
<dbReference type="InterPro" id="IPR018247">
    <property type="entry name" value="EF_Hand_1_Ca_BS"/>
</dbReference>
<dbReference type="SMART" id="SM00054">
    <property type="entry name" value="EFh"/>
    <property type="match status" value="2"/>
</dbReference>
<comment type="caution">
    <text evidence="4">The sequence shown here is derived from an EMBL/GenBank/DDBJ whole genome shotgun (WGS) entry which is preliminary data.</text>
</comment>
<feature type="compositionally biased region" description="Low complexity" evidence="2">
    <location>
        <begin position="201"/>
        <end position="212"/>
    </location>
</feature>
<dbReference type="GO" id="GO:0005509">
    <property type="term" value="F:calcium ion binding"/>
    <property type="evidence" value="ECO:0007669"/>
    <property type="project" value="InterPro"/>
</dbReference>
<keyword evidence="5" id="KW-1185">Reference proteome</keyword>
<dbReference type="PROSITE" id="PS00018">
    <property type="entry name" value="EF_HAND_1"/>
    <property type="match status" value="2"/>
</dbReference>
<dbReference type="PROSITE" id="PS50222">
    <property type="entry name" value="EF_HAND_2"/>
    <property type="match status" value="2"/>
</dbReference>
<feature type="region of interest" description="Disordered" evidence="2">
    <location>
        <begin position="162"/>
        <end position="212"/>
    </location>
</feature>
<evidence type="ECO:0000256" key="1">
    <source>
        <dbReference type="ARBA" id="ARBA00022837"/>
    </source>
</evidence>
<evidence type="ECO:0000313" key="4">
    <source>
        <dbReference type="EMBL" id="CAE8590387.1"/>
    </source>
</evidence>
<evidence type="ECO:0000256" key="2">
    <source>
        <dbReference type="SAM" id="MobiDB-lite"/>
    </source>
</evidence>
<dbReference type="EMBL" id="CAJNNV010004237">
    <property type="protein sequence ID" value="CAE8590387.1"/>
    <property type="molecule type" value="Genomic_DNA"/>
</dbReference>
<dbReference type="SUPFAM" id="SSF47473">
    <property type="entry name" value="EF-hand"/>
    <property type="match status" value="1"/>
</dbReference>
<feature type="non-terminal residue" evidence="4">
    <location>
        <position position="271"/>
    </location>
</feature>
<feature type="domain" description="EF-hand" evidence="3">
    <location>
        <begin position="33"/>
        <end position="68"/>
    </location>
</feature>
<sequence length="271" mass="30499">MNLILAVIVERAAEAREKDVQHKLKEIDASREKNMVDLARICHDMDEDGNGSLSLEEMMYGCDESKEFHTLMDQMGLQKEDLASIFAILDVDGSGDVSYLEVCQMVDSAAKRDPTMMLSLCKFSTMEVKKVIQNEIRPMLDWQKQMLGQHTKMLASIQRHLGIPELDEEPPEPMKRPRHMKSPKQWNRSPRNSEEQVCFLSPSTSSSRSPAPLRVDQEVVQASGCASCKIELSADAADTKIIHFQKFKEYQANDLSANGESSMSAMDILEG</sequence>
<protein>
    <recommendedName>
        <fullName evidence="3">EF-hand domain-containing protein</fullName>
    </recommendedName>
</protein>
<feature type="domain" description="EF-hand" evidence="3">
    <location>
        <begin position="77"/>
        <end position="112"/>
    </location>
</feature>
<dbReference type="Gene3D" id="1.10.238.10">
    <property type="entry name" value="EF-hand"/>
    <property type="match status" value="1"/>
</dbReference>
<dbReference type="CDD" id="cd00051">
    <property type="entry name" value="EFh"/>
    <property type="match status" value="1"/>
</dbReference>